<dbReference type="InterPro" id="IPR020846">
    <property type="entry name" value="MFS_dom"/>
</dbReference>
<feature type="transmembrane region" description="Helical" evidence="6">
    <location>
        <begin position="424"/>
        <end position="442"/>
    </location>
</feature>
<dbReference type="InterPro" id="IPR005828">
    <property type="entry name" value="MFS_sugar_transport-like"/>
</dbReference>
<feature type="transmembrane region" description="Helical" evidence="6">
    <location>
        <begin position="79"/>
        <end position="98"/>
    </location>
</feature>
<keyword evidence="5 6" id="KW-0472">Membrane</keyword>
<evidence type="ECO:0000313" key="9">
    <source>
        <dbReference type="Proteomes" id="UP001194746"/>
    </source>
</evidence>
<evidence type="ECO:0000256" key="2">
    <source>
        <dbReference type="ARBA" id="ARBA00010992"/>
    </source>
</evidence>
<dbReference type="AlphaFoldDB" id="A0AAD4CEU8"/>
<feature type="transmembrane region" description="Helical" evidence="6">
    <location>
        <begin position="454"/>
        <end position="472"/>
    </location>
</feature>
<dbReference type="SUPFAM" id="SSF103473">
    <property type="entry name" value="MFS general substrate transporter"/>
    <property type="match status" value="1"/>
</dbReference>
<dbReference type="Gene3D" id="1.20.1250.20">
    <property type="entry name" value="MFS general substrate transporter like domains"/>
    <property type="match status" value="1"/>
</dbReference>
<keyword evidence="3 6" id="KW-0812">Transmembrane</keyword>
<evidence type="ECO:0000259" key="7">
    <source>
        <dbReference type="PROSITE" id="PS50850"/>
    </source>
</evidence>
<feature type="domain" description="Major facilitator superfamily (MFS) profile" evidence="7">
    <location>
        <begin position="21"/>
        <end position="477"/>
    </location>
</feature>
<evidence type="ECO:0000256" key="4">
    <source>
        <dbReference type="ARBA" id="ARBA00022989"/>
    </source>
</evidence>
<keyword evidence="9" id="KW-1185">Reference proteome</keyword>
<proteinExistence type="inferred from homology"/>
<name>A0AAD4CEU8_ASPNN</name>
<evidence type="ECO:0000256" key="1">
    <source>
        <dbReference type="ARBA" id="ARBA00004141"/>
    </source>
</evidence>
<feature type="transmembrane region" description="Helical" evidence="6">
    <location>
        <begin position="21"/>
        <end position="44"/>
    </location>
</feature>
<comment type="similarity">
    <text evidence="2">Belongs to the major facilitator superfamily. Sugar transporter (TC 2.A.1.1) family.</text>
</comment>
<feature type="transmembrane region" description="Helical" evidence="6">
    <location>
        <begin position="200"/>
        <end position="219"/>
    </location>
</feature>
<accession>A0AAD4CEU8</accession>
<comment type="subcellular location">
    <subcellularLocation>
        <location evidence="1">Membrane</location>
        <topology evidence="1">Multi-pass membrane protein</topology>
    </subcellularLocation>
</comment>
<feature type="transmembrane region" description="Helical" evidence="6">
    <location>
        <begin position="105"/>
        <end position="122"/>
    </location>
</feature>
<reference evidence="8" key="2">
    <citation type="submission" date="2020-02" db="EMBL/GenBank/DDBJ databases">
        <authorList>
            <person name="Gilchrist C.L.M."/>
            <person name="Chooi Y.-H."/>
        </authorList>
    </citation>
    <scope>NUCLEOTIDE SEQUENCE</scope>
    <source>
        <strain evidence="8">MST-FP2251</strain>
    </source>
</reference>
<dbReference type="Pfam" id="PF00083">
    <property type="entry name" value="Sugar_tr"/>
    <property type="match status" value="1"/>
</dbReference>
<feature type="transmembrane region" description="Helical" evidence="6">
    <location>
        <begin position="350"/>
        <end position="371"/>
    </location>
</feature>
<feature type="transmembrane region" description="Helical" evidence="6">
    <location>
        <begin position="322"/>
        <end position="343"/>
    </location>
</feature>
<keyword evidence="4 6" id="KW-1133">Transmembrane helix</keyword>
<comment type="caution">
    <text evidence="8">The sequence shown here is derived from an EMBL/GenBank/DDBJ whole genome shotgun (WGS) entry which is preliminary data.</text>
</comment>
<dbReference type="Proteomes" id="UP001194746">
    <property type="component" value="Unassembled WGS sequence"/>
</dbReference>
<dbReference type="GO" id="GO:0005351">
    <property type="term" value="F:carbohydrate:proton symporter activity"/>
    <property type="evidence" value="ECO:0007669"/>
    <property type="project" value="TreeGrafter"/>
</dbReference>
<sequence length="522" mass="56144">MEAPTNPSIEAQKVTRRMFLLAIWVSFAAWIANFDGAYGGIVLAMPSFQKSFGHCQQTFDPNTGTTTESCALTALQQSLVGISVLFMGLGSISAGFLGTKLGRRGTIQVSCVFCIAGAGGMLGTSGNFLNYMVCKSLSGMGIGQLGAASIVYGTECVVASRRGLLLGIYNVGLGMGNLVSSAVCAGSATFPAHTDWQWKTPIICQIPLGVILGAGMLLFPESPRWLLLQGKEEQARRAFGTLENLDPYSDAVTVQVREIQQALEYERATNTSTSWTEIYRGNNFQRTAISAFILVGLAITGIHFVGPYATLFLQGVGIENPYLINAIVALCIFGGACVSPFILDSGGRRFSMLLGYSLMASCMLILSSVSTALGEDNTHAKNVIVAFLSIWAFVFGGLIGSSVRIASAEMHSTRLRTIGQANTAFFYQIFAFGAQFWTPYMLNAEHGNMGVNVGYFYFGVTIAVLTIVYFFLPETAKLTLEQIDDFFLSNEKARNTSTKKNMAISCGYPYRTSFSLSLKGGG</sequence>
<evidence type="ECO:0000313" key="8">
    <source>
        <dbReference type="EMBL" id="KAF9884523.1"/>
    </source>
</evidence>
<evidence type="ECO:0000256" key="5">
    <source>
        <dbReference type="ARBA" id="ARBA00023136"/>
    </source>
</evidence>
<dbReference type="EMBL" id="VCAU01000120">
    <property type="protein sequence ID" value="KAF9884523.1"/>
    <property type="molecule type" value="Genomic_DNA"/>
</dbReference>
<protein>
    <recommendedName>
        <fullName evidence="7">Major facilitator superfamily (MFS) profile domain-containing protein</fullName>
    </recommendedName>
</protein>
<feature type="transmembrane region" description="Helical" evidence="6">
    <location>
        <begin position="128"/>
        <end position="152"/>
    </location>
</feature>
<dbReference type="InterPro" id="IPR005829">
    <property type="entry name" value="Sugar_transporter_CS"/>
</dbReference>
<dbReference type="PROSITE" id="PS00217">
    <property type="entry name" value="SUGAR_TRANSPORT_2"/>
    <property type="match status" value="1"/>
</dbReference>
<dbReference type="PANTHER" id="PTHR48022">
    <property type="entry name" value="PLASTIDIC GLUCOSE TRANSPORTER 4"/>
    <property type="match status" value="1"/>
</dbReference>
<evidence type="ECO:0000256" key="6">
    <source>
        <dbReference type="SAM" id="Phobius"/>
    </source>
</evidence>
<dbReference type="PANTHER" id="PTHR48022:SF2">
    <property type="entry name" value="PLASTIDIC GLUCOSE TRANSPORTER 4"/>
    <property type="match status" value="1"/>
</dbReference>
<dbReference type="InterPro" id="IPR036259">
    <property type="entry name" value="MFS_trans_sf"/>
</dbReference>
<reference evidence="8" key="1">
    <citation type="journal article" date="2019" name="Beilstein J. Org. Chem.">
        <title>Nanangenines: drimane sesquiterpenoids as the dominant metabolite cohort of a novel Australian fungus, Aspergillus nanangensis.</title>
        <authorList>
            <person name="Lacey H.J."/>
            <person name="Gilchrist C.L.M."/>
            <person name="Crombie A."/>
            <person name="Kalaitzis J.A."/>
            <person name="Vuong D."/>
            <person name="Rutledge P.J."/>
            <person name="Turner P."/>
            <person name="Pitt J.I."/>
            <person name="Lacey E."/>
            <person name="Chooi Y.H."/>
            <person name="Piggott A.M."/>
        </authorList>
    </citation>
    <scope>NUCLEOTIDE SEQUENCE</scope>
    <source>
        <strain evidence="8">MST-FP2251</strain>
    </source>
</reference>
<dbReference type="GO" id="GO:0016020">
    <property type="term" value="C:membrane"/>
    <property type="evidence" value="ECO:0007669"/>
    <property type="project" value="UniProtKB-SubCell"/>
</dbReference>
<feature type="transmembrane region" description="Helical" evidence="6">
    <location>
        <begin position="164"/>
        <end position="188"/>
    </location>
</feature>
<dbReference type="PROSITE" id="PS50850">
    <property type="entry name" value="MFS"/>
    <property type="match status" value="1"/>
</dbReference>
<gene>
    <name evidence="8" type="ORF">FE257_001711</name>
</gene>
<feature type="transmembrane region" description="Helical" evidence="6">
    <location>
        <begin position="288"/>
        <end position="310"/>
    </location>
</feature>
<evidence type="ECO:0000256" key="3">
    <source>
        <dbReference type="ARBA" id="ARBA00022692"/>
    </source>
</evidence>
<dbReference type="InterPro" id="IPR050360">
    <property type="entry name" value="MFS_Sugar_Transporters"/>
</dbReference>
<organism evidence="8 9">
    <name type="scientific">Aspergillus nanangensis</name>
    <dbReference type="NCBI Taxonomy" id="2582783"/>
    <lineage>
        <taxon>Eukaryota</taxon>
        <taxon>Fungi</taxon>
        <taxon>Dikarya</taxon>
        <taxon>Ascomycota</taxon>
        <taxon>Pezizomycotina</taxon>
        <taxon>Eurotiomycetes</taxon>
        <taxon>Eurotiomycetidae</taxon>
        <taxon>Eurotiales</taxon>
        <taxon>Aspergillaceae</taxon>
        <taxon>Aspergillus</taxon>
        <taxon>Aspergillus subgen. Circumdati</taxon>
    </lineage>
</organism>
<feature type="transmembrane region" description="Helical" evidence="6">
    <location>
        <begin position="383"/>
        <end position="403"/>
    </location>
</feature>